<comment type="caution">
    <text evidence="1">The sequence shown here is derived from an EMBL/GenBank/DDBJ whole genome shotgun (WGS) entry which is preliminary data.</text>
</comment>
<accession>A0A0V0XSU7</accession>
<reference evidence="1 2" key="1">
    <citation type="submission" date="2015-01" db="EMBL/GenBank/DDBJ databases">
        <title>Evolution of Trichinella species and genotypes.</title>
        <authorList>
            <person name="Korhonen P.K."/>
            <person name="Edoardo P."/>
            <person name="Giuseppe L.R."/>
            <person name="Gasser R.B."/>
        </authorList>
    </citation>
    <scope>NUCLEOTIDE SEQUENCE [LARGE SCALE GENOMIC DNA]</scope>
    <source>
        <strain evidence="1">ISS2496</strain>
    </source>
</reference>
<dbReference type="Proteomes" id="UP000054783">
    <property type="component" value="Unassembled WGS sequence"/>
</dbReference>
<dbReference type="AlphaFoldDB" id="A0A0V0XSU7"/>
<feature type="non-terminal residue" evidence="1">
    <location>
        <position position="62"/>
    </location>
</feature>
<evidence type="ECO:0000313" key="2">
    <source>
        <dbReference type="Proteomes" id="UP000054783"/>
    </source>
</evidence>
<protein>
    <submittedName>
        <fullName evidence="1">Uncharacterized protein</fullName>
    </submittedName>
</protein>
<organism evidence="1 2">
    <name type="scientific">Trichinella patagoniensis</name>
    <dbReference type="NCBI Taxonomy" id="990121"/>
    <lineage>
        <taxon>Eukaryota</taxon>
        <taxon>Metazoa</taxon>
        <taxon>Ecdysozoa</taxon>
        <taxon>Nematoda</taxon>
        <taxon>Enoplea</taxon>
        <taxon>Dorylaimia</taxon>
        <taxon>Trichinellida</taxon>
        <taxon>Trichinellidae</taxon>
        <taxon>Trichinella</taxon>
    </lineage>
</organism>
<keyword evidence="2" id="KW-1185">Reference proteome</keyword>
<proteinExistence type="predicted"/>
<name>A0A0V0XSU7_9BILA</name>
<evidence type="ECO:0000313" key="1">
    <source>
        <dbReference type="EMBL" id="KRX91156.1"/>
    </source>
</evidence>
<sequence length="62" mass="7056">LNCPYSQDALSMDQVWVTQIIKPTLAEDLRTSFEPHRLAKLYAIASQKLWEDATQCTQHGPP</sequence>
<gene>
    <name evidence="1" type="ORF">T12_7090</name>
</gene>
<dbReference type="EMBL" id="JYDQ01004646">
    <property type="protein sequence ID" value="KRX91156.1"/>
    <property type="molecule type" value="Genomic_DNA"/>
</dbReference>
<feature type="non-terminal residue" evidence="1">
    <location>
        <position position="1"/>
    </location>
</feature>